<keyword evidence="2" id="KW-0812">Transmembrane</keyword>
<dbReference type="PANTHER" id="PTHR43156">
    <property type="entry name" value="STAGE II SPORULATION PROTEIN E-RELATED"/>
    <property type="match status" value="1"/>
</dbReference>
<dbReference type="EMBL" id="JACBZI010000001">
    <property type="protein sequence ID" value="NYI10251.1"/>
    <property type="molecule type" value="Genomic_DNA"/>
</dbReference>
<dbReference type="GO" id="GO:0016791">
    <property type="term" value="F:phosphatase activity"/>
    <property type="evidence" value="ECO:0007669"/>
    <property type="project" value="TreeGrafter"/>
</dbReference>
<keyword evidence="2" id="KW-1133">Transmembrane helix</keyword>
<dbReference type="PANTHER" id="PTHR43156:SF2">
    <property type="entry name" value="STAGE II SPORULATION PROTEIN E"/>
    <property type="match status" value="1"/>
</dbReference>
<accession>A0A7Y9YDJ1</accession>
<gene>
    <name evidence="4" type="ORF">BKA05_001766</name>
</gene>
<keyword evidence="5" id="KW-1185">Reference proteome</keyword>
<feature type="transmembrane region" description="Helical" evidence="2">
    <location>
        <begin position="24"/>
        <end position="41"/>
    </location>
</feature>
<dbReference type="SUPFAM" id="SSF81606">
    <property type="entry name" value="PP2C-like"/>
    <property type="match status" value="1"/>
</dbReference>
<dbReference type="Gene3D" id="3.60.40.10">
    <property type="entry name" value="PPM-type phosphatase domain"/>
    <property type="match status" value="1"/>
</dbReference>
<proteinExistence type="predicted"/>
<keyword evidence="2" id="KW-0472">Membrane</keyword>
<keyword evidence="1" id="KW-0378">Hydrolase</keyword>
<dbReference type="AlphaFoldDB" id="A0A7Y9YDJ1"/>
<reference evidence="4 5" key="1">
    <citation type="submission" date="2020-07" db="EMBL/GenBank/DDBJ databases">
        <title>Sequencing the genomes of 1000 actinobacteria strains.</title>
        <authorList>
            <person name="Klenk H.-P."/>
        </authorList>
    </citation>
    <scope>NUCLEOTIDE SEQUENCE [LARGE SCALE GENOMIC DNA]</scope>
    <source>
        <strain evidence="4 5">DSM 18248</strain>
    </source>
</reference>
<evidence type="ECO:0000313" key="4">
    <source>
        <dbReference type="EMBL" id="NYI10251.1"/>
    </source>
</evidence>
<sequence>MPPRPRSSHTLVGEWRSGTSRSQWIVLALLLVLVTVCFAISLPFYSVMPVSTYFVWLVLGMLLLKHRQLSVLVAYTVLGALALAVVDGVHDGEFGSARASGMVALALGGALILYQSRQQRSGLPVPLGGAMLADLRDRLQRQGTVPPLPDGWHCETAMVAAHDVGYAGDFMVARLDEARGQLEMVLVDVVGKGVAAGTDALQFAGALGGLIGALPPVALVEAANDFLLRQDSDETFATAVHVLVDLHTGGYELHSAGHPPALVWDHADRRWTPDSARGTALGVQVRPELHHSTGVLAPGDGLLFYTDGVVERPRVDIDAGIEWLCSTAATAVADGFEGASRRVLRKVPSGDDDRAVLVLHRRAEP</sequence>
<dbReference type="RefSeq" id="WP_179531119.1">
    <property type="nucleotide sequence ID" value="NZ_BAAAPP010000003.1"/>
</dbReference>
<dbReference type="InterPro" id="IPR052016">
    <property type="entry name" value="Bact_Sigma-Reg"/>
</dbReference>
<feature type="transmembrane region" description="Helical" evidence="2">
    <location>
        <begin position="71"/>
        <end position="89"/>
    </location>
</feature>
<evidence type="ECO:0000256" key="1">
    <source>
        <dbReference type="ARBA" id="ARBA00022801"/>
    </source>
</evidence>
<dbReference type="SMART" id="SM00331">
    <property type="entry name" value="PP2C_SIG"/>
    <property type="match status" value="1"/>
</dbReference>
<evidence type="ECO:0000259" key="3">
    <source>
        <dbReference type="SMART" id="SM00331"/>
    </source>
</evidence>
<name>A0A7Y9YDJ1_9ACTN</name>
<feature type="domain" description="PPM-type phosphatase" evidence="3">
    <location>
        <begin position="149"/>
        <end position="361"/>
    </location>
</feature>
<dbReference type="Pfam" id="PF07228">
    <property type="entry name" value="SpoIIE"/>
    <property type="match status" value="1"/>
</dbReference>
<dbReference type="Proteomes" id="UP000537326">
    <property type="component" value="Unassembled WGS sequence"/>
</dbReference>
<evidence type="ECO:0000313" key="5">
    <source>
        <dbReference type="Proteomes" id="UP000537326"/>
    </source>
</evidence>
<comment type="caution">
    <text evidence="4">The sequence shown here is derived from an EMBL/GenBank/DDBJ whole genome shotgun (WGS) entry which is preliminary data.</text>
</comment>
<evidence type="ECO:0000256" key="2">
    <source>
        <dbReference type="SAM" id="Phobius"/>
    </source>
</evidence>
<dbReference type="InterPro" id="IPR001932">
    <property type="entry name" value="PPM-type_phosphatase-like_dom"/>
</dbReference>
<feature type="transmembrane region" description="Helical" evidence="2">
    <location>
        <begin position="95"/>
        <end position="114"/>
    </location>
</feature>
<protein>
    <recommendedName>
        <fullName evidence="3">PPM-type phosphatase domain-containing protein</fullName>
    </recommendedName>
</protein>
<dbReference type="InterPro" id="IPR036457">
    <property type="entry name" value="PPM-type-like_dom_sf"/>
</dbReference>
<organism evidence="4 5">
    <name type="scientific">Nocardioides marinus</name>
    <dbReference type="NCBI Taxonomy" id="374514"/>
    <lineage>
        <taxon>Bacteria</taxon>
        <taxon>Bacillati</taxon>
        <taxon>Actinomycetota</taxon>
        <taxon>Actinomycetes</taxon>
        <taxon>Propionibacteriales</taxon>
        <taxon>Nocardioidaceae</taxon>
        <taxon>Nocardioides</taxon>
    </lineage>
</organism>